<dbReference type="Proteomes" id="UP000198512">
    <property type="component" value="Unassembled WGS sequence"/>
</dbReference>
<feature type="transmembrane region" description="Helical" evidence="6">
    <location>
        <begin position="166"/>
        <end position="184"/>
    </location>
</feature>
<evidence type="ECO:0000256" key="5">
    <source>
        <dbReference type="ARBA" id="ARBA00023136"/>
    </source>
</evidence>
<feature type="transmembrane region" description="Helical" evidence="6">
    <location>
        <begin position="135"/>
        <end position="160"/>
    </location>
</feature>
<dbReference type="InterPro" id="IPR011701">
    <property type="entry name" value="MFS"/>
</dbReference>
<keyword evidence="3 6" id="KW-0812">Transmembrane</keyword>
<evidence type="ECO:0000313" key="8">
    <source>
        <dbReference type="EMBL" id="SER14749.1"/>
    </source>
</evidence>
<accession>A0ABY1BLQ8</accession>
<feature type="transmembrane region" description="Helical" evidence="6">
    <location>
        <begin position="217"/>
        <end position="242"/>
    </location>
</feature>
<dbReference type="Pfam" id="PF07690">
    <property type="entry name" value="MFS_1"/>
    <property type="match status" value="1"/>
</dbReference>
<dbReference type="PROSITE" id="PS00216">
    <property type="entry name" value="SUGAR_TRANSPORT_1"/>
    <property type="match status" value="1"/>
</dbReference>
<dbReference type="PANTHER" id="PTHR23502">
    <property type="entry name" value="MAJOR FACILITATOR SUPERFAMILY"/>
    <property type="match status" value="1"/>
</dbReference>
<evidence type="ECO:0000313" key="9">
    <source>
        <dbReference type="Proteomes" id="UP000198512"/>
    </source>
</evidence>
<feature type="domain" description="Major facilitator superfamily (MFS) profile" evidence="7">
    <location>
        <begin position="11"/>
        <end position="395"/>
    </location>
</feature>
<organism evidence="8 9">
    <name type="scientific">Pseudomonas cuatrocienegasensis</name>
    <dbReference type="NCBI Taxonomy" id="543360"/>
    <lineage>
        <taxon>Bacteria</taxon>
        <taxon>Pseudomonadati</taxon>
        <taxon>Pseudomonadota</taxon>
        <taxon>Gammaproteobacteria</taxon>
        <taxon>Pseudomonadales</taxon>
        <taxon>Pseudomonadaceae</taxon>
        <taxon>Pseudomonas</taxon>
    </lineage>
</organism>
<name>A0ABY1BLQ8_9PSED</name>
<feature type="transmembrane region" description="Helical" evidence="6">
    <location>
        <begin position="77"/>
        <end position="96"/>
    </location>
</feature>
<sequence length="410" mass="42084">MHPYPLPSRSLLLILVALTALGEISTQLIIPSLGAIELIMTARPGSSLLALSAFVAAFGLGQLLLGPLSDRIGRRPVLIAGLLVYLLATLWMLLASSMGEFIAARVLQGVGACAALVLARAIVRDVWQAQAGPALALTVIGMLCAIALSPILGGVLTLYGGWRAPIALALVIGIACVCAVLGLYRESNRQLDPQAGQLSHLASNYADLLRAASFRALALALACTYGAMFAVIAGSSAVYIGLLGLSPAQYGITFAAIVSALIAGALFTQRRILQLGPEKIVGIGAVLVATGALATLVIYLLFGLSLLGLSVPQVLVTLGGGMLLPAAVAGAVMPNAHRAGLAAGFMGFAQMAGATCSGVLLSLLADGSAWPMVVLNSLFAVAAYGAFQLLRPRSRLVKPLQQGSHSHEQL</sequence>
<dbReference type="InterPro" id="IPR005829">
    <property type="entry name" value="Sugar_transporter_CS"/>
</dbReference>
<evidence type="ECO:0000256" key="4">
    <source>
        <dbReference type="ARBA" id="ARBA00022989"/>
    </source>
</evidence>
<dbReference type="RefSeq" id="WP_069518611.1">
    <property type="nucleotide sequence ID" value="NZ_FOFP01000016.1"/>
</dbReference>
<evidence type="ECO:0000256" key="2">
    <source>
        <dbReference type="ARBA" id="ARBA00022448"/>
    </source>
</evidence>
<proteinExistence type="predicted"/>
<keyword evidence="9" id="KW-1185">Reference proteome</keyword>
<feature type="transmembrane region" description="Helical" evidence="6">
    <location>
        <begin position="46"/>
        <end position="65"/>
    </location>
</feature>
<dbReference type="InterPro" id="IPR036259">
    <property type="entry name" value="MFS_trans_sf"/>
</dbReference>
<dbReference type="SUPFAM" id="SSF103473">
    <property type="entry name" value="MFS general substrate transporter"/>
    <property type="match status" value="1"/>
</dbReference>
<dbReference type="PANTHER" id="PTHR23502:SF132">
    <property type="entry name" value="POLYAMINE TRANSPORTER 2-RELATED"/>
    <property type="match status" value="1"/>
</dbReference>
<feature type="transmembrane region" description="Helical" evidence="6">
    <location>
        <begin position="314"/>
        <end position="333"/>
    </location>
</feature>
<dbReference type="InterPro" id="IPR020846">
    <property type="entry name" value="MFS_dom"/>
</dbReference>
<dbReference type="EMBL" id="FOFP01000016">
    <property type="protein sequence ID" value="SER14749.1"/>
    <property type="molecule type" value="Genomic_DNA"/>
</dbReference>
<comment type="subcellular location">
    <subcellularLocation>
        <location evidence="1">Membrane</location>
        <topology evidence="1">Multi-pass membrane protein</topology>
    </subcellularLocation>
</comment>
<keyword evidence="4 6" id="KW-1133">Transmembrane helix</keyword>
<feature type="transmembrane region" description="Helical" evidence="6">
    <location>
        <begin position="102"/>
        <end position="123"/>
    </location>
</feature>
<keyword evidence="5 6" id="KW-0472">Membrane</keyword>
<comment type="caution">
    <text evidence="8">The sequence shown here is derived from an EMBL/GenBank/DDBJ whole genome shotgun (WGS) entry which is preliminary data.</text>
</comment>
<feature type="transmembrane region" description="Helical" evidence="6">
    <location>
        <begin position="369"/>
        <end position="390"/>
    </location>
</feature>
<evidence type="ECO:0000256" key="1">
    <source>
        <dbReference type="ARBA" id="ARBA00004141"/>
    </source>
</evidence>
<evidence type="ECO:0000256" key="3">
    <source>
        <dbReference type="ARBA" id="ARBA00022692"/>
    </source>
</evidence>
<dbReference type="Gene3D" id="1.20.1720.10">
    <property type="entry name" value="Multidrug resistance protein D"/>
    <property type="match status" value="1"/>
</dbReference>
<evidence type="ECO:0000259" key="7">
    <source>
        <dbReference type="PROSITE" id="PS50850"/>
    </source>
</evidence>
<feature type="transmembrane region" description="Helical" evidence="6">
    <location>
        <begin position="340"/>
        <end position="363"/>
    </location>
</feature>
<gene>
    <name evidence="8" type="ORF">SAMN05216600_11623</name>
</gene>
<feature type="transmembrane region" description="Helical" evidence="6">
    <location>
        <begin position="248"/>
        <end position="268"/>
    </location>
</feature>
<dbReference type="PROSITE" id="PS50850">
    <property type="entry name" value="MFS"/>
    <property type="match status" value="1"/>
</dbReference>
<reference evidence="8 9" key="1">
    <citation type="submission" date="2016-10" db="EMBL/GenBank/DDBJ databases">
        <authorList>
            <person name="Varghese N."/>
            <person name="Submissions S."/>
        </authorList>
    </citation>
    <scope>NUCLEOTIDE SEQUENCE [LARGE SCALE GENOMIC DNA]</scope>
    <source>
        <strain evidence="8 9">CIP 109853</strain>
    </source>
</reference>
<protein>
    <submittedName>
        <fullName evidence="8">MFS transporter, DHA1 family, bicyclomycin/chloramphenicol resistance protein</fullName>
    </submittedName>
</protein>
<evidence type="ECO:0000256" key="6">
    <source>
        <dbReference type="SAM" id="Phobius"/>
    </source>
</evidence>
<feature type="transmembrane region" description="Helical" evidence="6">
    <location>
        <begin position="280"/>
        <end position="302"/>
    </location>
</feature>
<keyword evidence="2" id="KW-0813">Transport</keyword>